<protein>
    <submittedName>
        <fullName evidence="6">Chemotaxis protein</fullName>
    </submittedName>
</protein>
<evidence type="ECO:0000256" key="4">
    <source>
        <dbReference type="SAM" id="Phobius"/>
    </source>
</evidence>
<evidence type="ECO:0000256" key="1">
    <source>
        <dbReference type="ARBA" id="ARBA00022500"/>
    </source>
</evidence>
<dbReference type="Gene3D" id="1.20.1440.210">
    <property type="match status" value="1"/>
</dbReference>
<dbReference type="Proteomes" id="UP000289718">
    <property type="component" value="Unassembled WGS sequence"/>
</dbReference>
<comment type="caution">
    <text evidence="6">The sequence shown here is derived from an EMBL/GenBank/DDBJ whole genome shotgun (WGS) entry which is preliminary data.</text>
</comment>
<reference evidence="6 7" key="1">
    <citation type="submission" date="2017-09" db="EMBL/GenBank/DDBJ databases">
        <title>Genomics of the genus Arcobacter.</title>
        <authorList>
            <person name="Perez-Cataluna A."/>
            <person name="Figueras M.J."/>
            <person name="Salas-Masso N."/>
        </authorList>
    </citation>
    <scope>NUCLEOTIDE SEQUENCE [LARGE SCALE GENOMIC DNA]</scope>
    <source>
        <strain evidence="6 7">F156-34</strain>
    </source>
</reference>
<sequence length="611" mass="67964">MLSRLTTKAKLIFFPVLFILIVLISAVTFSYYFKISESRNNAALKTEIFIQDILKTRILVYQFLSQANKEKSQKVVESLKLLNKDIATFRDSLSQKENRDLSNKILKTLQEYLVNFQLAAKIKTENIDDKNYSKVIKNMTNSGLELEKLLLQINKSAIKLKEESIVEMEIVLSLLALFFTIIFILASTLIVKQVISSLDDFKHGLESFFKYLNREVNDTKLLNDSKEDEFGQMAKIVNQNISITKASIEEDRILIDETIAVLSEFEQGDLCQRLHMKVSNPALMQLKDVLNKMANNLEGNIDNVLTILEQYSQYNYLNKIDQKGLKEHLLKLANGVNGLGESITEMLIESEKNGTTLDESSNVLIQNVDTLNVNSNEAAAALEETAAALEQITGNIVNNTETVVKMSEYAKSLTSAATNGQSLANQTTEAMDEINDKVTAINEAISVIDQIAFQTNILSLNAAVEAATAGEAGKGFAVVAQEVRNLANRSAEAAKEIKDLVEDATEKASFGKNITDDMIKGYDTLNDNISNTTKLISDVEMASQEQKLGIEQINDAINSLDQQTQQNAAIATQTHEVAVQTDGIAKMIVDSVNDKEFKRDQIKTQENNLVV</sequence>
<name>A0A4Q1B0B5_9BACT</name>
<dbReference type="Pfam" id="PF00015">
    <property type="entry name" value="MCPsignal"/>
    <property type="match status" value="1"/>
</dbReference>
<organism evidence="6 7">
    <name type="scientific">Halarcobacter mediterraneus</name>
    <dbReference type="NCBI Taxonomy" id="2023153"/>
    <lineage>
        <taxon>Bacteria</taxon>
        <taxon>Pseudomonadati</taxon>
        <taxon>Campylobacterota</taxon>
        <taxon>Epsilonproteobacteria</taxon>
        <taxon>Campylobacterales</taxon>
        <taxon>Arcobacteraceae</taxon>
        <taxon>Halarcobacter</taxon>
    </lineage>
</organism>
<dbReference type="PANTHER" id="PTHR43531:SF11">
    <property type="entry name" value="METHYL-ACCEPTING CHEMOTAXIS PROTEIN 3"/>
    <property type="match status" value="1"/>
</dbReference>
<dbReference type="OrthoDB" id="5332496at2"/>
<evidence type="ECO:0000256" key="3">
    <source>
        <dbReference type="PROSITE-ProRule" id="PRU00284"/>
    </source>
</evidence>
<evidence type="ECO:0000313" key="7">
    <source>
        <dbReference type="Proteomes" id="UP000289718"/>
    </source>
</evidence>
<keyword evidence="4" id="KW-0472">Membrane</keyword>
<accession>A0A4Q1B0B5</accession>
<dbReference type="EMBL" id="NXIE01000001">
    <property type="protein sequence ID" value="RXK14442.1"/>
    <property type="molecule type" value="Genomic_DNA"/>
</dbReference>
<evidence type="ECO:0000313" key="6">
    <source>
        <dbReference type="EMBL" id="RXK14442.1"/>
    </source>
</evidence>
<feature type="domain" description="Methyl-accepting transducer" evidence="5">
    <location>
        <begin position="353"/>
        <end position="582"/>
    </location>
</feature>
<keyword evidence="4" id="KW-0812">Transmembrane</keyword>
<keyword evidence="1" id="KW-0145">Chemotaxis</keyword>
<feature type="transmembrane region" description="Helical" evidence="4">
    <location>
        <begin position="170"/>
        <end position="191"/>
    </location>
</feature>
<dbReference type="InterPro" id="IPR051310">
    <property type="entry name" value="MCP_chemotaxis"/>
</dbReference>
<evidence type="ECO:0000256" key="2">
    <source>
        <dbReference type="ARBA" id="ARBA00029447"/>
    </source>
</evidence>
<dbReference type="GO" id="GO:0007165">
    <property type="term" value="P:signal transduction"/>
    <property type="evidence" value="ECO:0007669"/>
    <property type="project" value="UniProtKB-KW"/>
</dbReference>
<dbReference type="InterPro" id="IPR004089">
    <property type="entry name" value="MCPsignal_dom"/>
</dbReference>
<proteinExistence type="inferred from homology"/>
<dbReference type="RefSeq" id="WP_129060581.1">
    <property type="nucleotide sequence ID" value="NZ_NXIE01000001.1"/>
</dbReference>
<dbReference type="GO" id="GO:0005886">
    <property type="term" value="C:plasma membrane"/>
    <property type="evidence" value="ECO:0007669"/>
    <property type="project" value="TreeGrafter"/>
</dbReference>
<keyword evidence="4" id="KW-1133">Transmembrane helix</keyword>
<dbReference type="SMART" id="SM00283">
    <property type="entry name" value="MA"/>
    <property type="match status" value="1"/>
</dbReference>
<keyword evidence="7" id="KW-1185">Reference proteome</keyword>
<feature type="transmembrane region" description="Helical" evidence="4">
    <location>
        <begin position="12"/>
        <end position="33"/>
    </location>
</feature>
<dbReference type="SUPFAM" id="SSF58104">
    <property type="entry name" value="Methyl-accepting chemotaxis protein (MCP) signaling domain"/>
    <property type="match status" value="1"/>
</dbReference>
<dbReference type="PROSITE" id="PS50111">
    <property type="entry name" value="CHEMOTAXIS_TRANSDUC_2"/>
    <property type="match status" value="1"/>
</dbReference>
<dbReference type="AlphaFoldDB" id="A0A4Q1B0B5"/>
<gene>
    <name evidence="6" type="ORF">CP965_03050</name>
</gene>
<evidence type="ECO:0000259" key="5">
    <source>
        <dbReference type="PROSITE" id="PS50111"/>
    </source>
</evidence>
<dbReference type="GO" id="GO:0004888">
    <property type="term" value="F:transmembrane signaling receptor activity"/>
    <property type="evidence" value="ECO:0007669"/>
    <property type="project" value="TreeGrafter"/>
</dbReference>
<dbReference type="PANTHER" id="PTHR43531">
    <property type="entry name" value="PROTEIN ICFG"/>
    <property type="match status" value="1"/>
</dbReference>
<dbReference type="GO" id="GO:0006935">
    <property type="term" value="P:chemotaxis"/>
    <property type="evidence" value="ECO:0007669"/>
    <property type="project" value="UniProtKB-KW"/>
</dbReference>
<dbReference type="Gene3D" id="1.10.287.950">
    <property type="entry name" value="Methyl-accepting chemotaxis protein"/>
    <property type="match status" value="1"/>
</dbReference>
<keyword evidence="3" id="KW-0807">Transducer</keyword>
<comment type="similarity">
    <text evidence="2">Belongs to the methyl-accepting chemotaxis (MCP) protein family.</text>
</comment>